<keyword evidence="2" id="KW-1133">Transmembrane helix</keyword>
<dbReference type="EMBL" id="CAJNOL010000785">
    <property type="protein sequence ID" value="CAF1198712.1"/>
    <property type="molecule type" value="Genomic_DNA"/>
</dbReference>
<protein>
    <submittedName>
        <fullName evidence="3">Uncharacterized protein</fullName>
    </submittedName>
</protein>
<feature type="region of interest" description="Disordered" evidence="1">
    <location>
        <begin position="276"/>
        <end position="301"/>
    </location>
</feature>
<dbReference type="Proteomes" id="UP000663870">
    <property type="component" value="Unassembled WGS sequence"/>
</dbReference>
<gene>
    <name evidence="4" type="ORF">JXQ802_LOCUS24292</name>
    <name evidence="3" type="ORF">PYM288_LOCUS15291</name>
</gene>
<dbReference type="EMBL" id="CAJNOH010000363">
    <property type="protein sequence ID" value="CAF1014582.1"/>
    <property type="molecule type" value="Genomic_DNA"/>
</dbReference>
<organism evidence="3 5">
    <name type="scientific">Rotaria sordida</name>
    <dbReference type="NCBI Taxonomy" id="392033"/>
    <lineage>
        <taxon>Eukaryota</taxon>
        <taxon>Metazoa</taxon>
        <taxon>Spiralia</taxon>
        <taxon>Gnathifera</taxon>
        <taxon>Rotifera</taxon>
        <taxon>Eurotatoria</taxon>
        <taxon>Bdelloidea</taxon>
        <taxon>Philodinida</taxon>
        <taxon>Philodinidae</taxon>
        <taxon>Rotaria</taxon>
    </lineage>
</organism>
<feature type="compositionally biased region" description="Low complexity" evidence="1">
    <location>
        <begin position="280"/>
        <end position="291"/>
    </location>
</feature>
<evidence type="ECO:0000313" key="4">
    <source>
        <dbReference type="EMBL" id="CAF1198712.1"/>
    </source>
</evidence>
<keyword evidence="6" id="KW-1185">Reference proteome</keyword>
<keyword evidence="2" id="KW-0812">Transmembrane</keyword>
<sequence>MSFKANTSITWNKYGLQLRWPYIWIIILGLILIFLCLSIAGMEIGHTIFDLRRSTAFGGFIVFIPLMICAIFVLITACKTRLIILRITVILCCIMIILCMILIAYDILVLIDPTRCFFFNCNDASVDISNSTHNIIITGWPLYITWPGYFQTNMNAKRIFQSIQILCAGLFILFASLYILTYIIYRHIRLNQQLISNTDRRMFSTNETKRVLPTNETKRVLPTNETNRVLPTNETNRVLPTKYSNNLSQSYPQYNPHHQVTTYTIEGQPYTSAQSHYSSVAVRPATTTTTPRKTETKPFVGPNVSSINYDQVCARCNQEPQMILTTNYERKNFFPYLCINCNNEIVNHRRKPPFVQSKYRPIWRP</sequence>
<evidence type="ECO:0000313" key="5">
    <source>
        <dbReference type="Proteomes" id="UP000663854"/>
    </source>
</evidence>
<dbReference type="Proteomes" id="UP000663854">
    <property type="component" value="Unassembled WGS sequence"/>
</dbReference>
<feature type="transmembrane region" description="Helical" evidence="2">
    <location>
        <begin position="20"/>
        <end position="44"/>
    </location>
</feature>
<accession>A0A814HS47</accession>
<feature type="transmembrane region" description="Helical" evidence="2">
    <location>
        <begin position="56"/>
        <end position="77"/>
    </location>
</feature>
<evidence type="ECO:0000313" key="6">
    <source>
        <dbReference type="Proteomes" id="UP000663870"/>
    </source>
</evidence>
<proteinExistence type="predicted"/>
<comment type="caution">
    <text evidence="3">The sequence shown here is derived from an EMBL/GenBank/DDBJ whole genome shotgun (WGS) entry which is preliminary data.</text>
</comment>
<keyword evidence="2" id="KW-0472">Membrane</keyword>
<evidence type="ECO:0000256" key="1">
    <source>
        <dbReference type="SAM" id="MobiDB-lite"/>
    </source>
</evidence>
<reference evidence="3" key="1">
    <citation type="submission" date="2021-02" db="EMBL/GenBank/DDBJ databases">
        <authorList>
            <person name="Nowell W R."/>
        </authorList>
    </citation>
    <scope>NUCLEOTIDE SEQUENCE</scope>
</reference>
<evidence type="ECO:0000256" key="2">
    <source>
        <dbReference type="SAM" id="Phobius"/>
    </source>
</evidence>
<feature type="transmembrane region" description="Helical" evidence="2">
    <location>
        <begin position="163"/>
        <end position="185"/>
    </location>
</feature>
<evidence type="ECO:0000313" key="3">
    <source>
        <dbReference type="EMBL" id="CAF1014582.1"/>
    </source>
</evidence>
<name>A0A814HS47_9BILA</name>
<dbReference type="AlphaFoldDB" id="A0A814HS47"/>
<feature type="transmembrane region" description="Helical" evidence="2">
    <location>
        <begin position="83"/>
        <end position="105"/>
    </location>
</feature>